<dbReference type="Proteomes" id="UP000320431">
    <property type="component" value="Unassembled WGS sequence"/>
</dbReference>
<dbReference type="PANTHER" id="PTHR46580:SF2">
    <property type="entry name" value="MAM DOMAIN-CONTAINING PROTEIN"/>
    <property type="match status" value="1"/>
</dbReference>
<name>A0A508AFK4_9GAMM</name>
<sequence>MGGPVRLDPARHLSRYVEMKKHSLRLGLSLLPLVLCACTQDWSGGLESARLNKGGTEMSAAVALASSADAMSVSQRRRDSAFANHPDTGSLVHYAAKVAPRRTGAYTWHAVDLSEEHAFRAMASGELTFQAPDGTPIKLAYQRHIEHPDGNWSWVGEAADGQTSVITFGEEAVFGTIPQGNGQPPLRLTLADGRAWVVSADKRLLAEIDNEATRPTSPDYLIPPKRVQAAGAASDGMAAMAAPATAGASSSATTVIDVLVGYTNGFAAARGSQSAAQTRIRNLVDITNQAYVSSQVNAELRLVHSMQVTFPDNTANEDALEKLTGFRAPSTQLPPDPAFSALRQARETYGADLVALVRKFNDPENDGCGIAWLLGGGQSGITPSDEYFGYSVVSDGQDAGTDGKTYFCREETFAHEIGHNLGSQHDIETSKGDNGTPQPGAYAYSYGYKTSAAQGNFYTIMAYGDSGQTGYRVFSNPNISTCGGRACGTATADNARSINNTKGIIAGFRATVVPGTSGLSNDANADGRSDLFWHNPTAGSEQGWFMNGSSWTYGAVASINPKYQLAGIGDFNGDGYADLLWVDSAKTQVWVWTGSAGGSYSTNLLRSYPAGWSLVGTGDVNGDGRNDIVWHNASAQKLQAWYMNGASIQYGPVSTIQSQYRVAAVGDFNGDGRADILWNDQAKTKVWLWQTNPAGTFTVKFVRDYPAGWTVVGRGDANGDGRADVFWHNATSGKMQAWFMNGSSVSYGAVKDIDSKYRVAAVGDYNGDGLSDIVWVDQAKTKLWMWTAVNSSFYSVQFLRAYPVGWNVYGG</sequence>
<gene>
    <name evidence="2" type="ORF">FKV24_012910</name>
</gene>
<evidence type="ECO:0000313" key="2">
    <source>
        <dbReference type="EMBL" id="KAB8179326.1"/>
    </source>
</evidence>
<dbReference type="Pfam" id="PF13583">
    <property type="entry name" value="Reprolysin_4"/>
    <property type="match status" value="1"/>
</dbReference>
<dbReference type="Gene3D" id="3.40.390.10">
    <property type="entry name" value="Collagenase (Catalytic Domain)"/>
    <property type="match status" value="1"/>
</dbReference>
<dbReference type="InterPro" id="IPR028994">
    <property type="entry name" value="Integrin_alpha_N"/>
</dbReference>
<dbReference type="SUPFAM" id="SSF69318">
    <property type="entry name" value="Integrin alpha N-terminal domain"/>
    <property type="match status" value="1"/>
</dbReference>
<protein>
    <submittedName>
        <fullName evidence="2">Uncharacterized protein</fullName>
    </submittedName>
</protein>
<dbReference type="GO" id="GO:0008237">
    <property type="term" value="F:metallopeptidase activity"/>
    <property type="evidence" value="ECO:0007669"/>
    <property type="project" value="InterPro"/>
</dbReference>
<reference evidence="2 3" key="1">
    <citation type="submission" date="2019-10" db="EMBL/GenBank/DDBJ databases">
        <title>Lysobacter alkalisoli sp. nov., isolated from saline-alkaline soil.</title>
        <authorList>
            <person name="Sun J.-Q."/>
        </authorList>
    </citation>
    <scope>NUCLEOTIDE SEQUENCE [LARGE SCALE GENOMIC DNA]</scope>
    <source>
        <strain evidence="2 3">KCTC 42381</strain>
    </source>
</reference>
<accession>A0A508AFK4</accession>
<comment type="caution">
    <text evidence="2">The sequence shown here is derived from an EMBL/GenBank/DDBJ whole genome shotgun (WGS) entry which is preliminary data.</text>
</comment>
<proteinExistence type="predicted"/>
<dbReference type="InterPro" id="IPR013517">
    <property type="entry name" value="FG-GAP"/>
</dbReference>
<dbReference type="Gene3D" id="2.40.128.340">
    <property type="match status" value="2"/>
</dbReference>
<dbReference type="PANTHER" id="PTHR46580">
    <property type="entry name" value="SENSOR KINASE-RELATED"/>
    <property type="match status" value="1"/>
</dbReference>
<keyword evidence="1" id="KW-0732">Signal</keyword>
<dbReference type="SUPFAM" id="SSF55486">
    <property type="entry name" value="Metalloproteases ('zincins'), catalytic domain"/>
    <property type="match status" value="1"/>
</dbReference>
<evidence type="ECO:0000313" key="3">
    <source>
        <dbReference type="Proteomes" id="UP000320431"/>
    </source>
</evidence>
<evidence type="ECO:0000256" key="1">
    <source>
        <dbReference type="ARBA" id="ARBA00022729"/>
    </source>
</evidence>
<dbReference type="EMBL" id="VICD02000219">
    <property type="protein sequence ID" value="KAB8179326.1"/>
    <property type="molecule type" value="Genomic_DNA"/>
</dbReference>
<dbReference type="RefSeq" id="WP_141482661.1">
    <property type="nucleotide sequence ID" value="NZ_VICD02000219.1"/>
</dbReference>
<dbReference type="Pfam" id="PF13517">
    <property type="entry name" value="FG-GAP_3"/>
    <property type="match status" value="2"/>
</dbReference>
<dbReference type="AlphaFoldDB" id="A0A508AFK4"/>
<organism evidence="2 3">
    <name type="scientific">Marilutibacter maris</name>
    <dbReference type="NCBI Taxonomy" id="1605891"/>
    <lineage>
        <taxon>Bacteria</taxon>
        <taxon>Pseudomonadati</taxon>
        <taxon>Pseudomonadota</taxon>
        <taxon>Gammaproteobacteria</taxon>
        <taxon>Lysobacterales</taxon>
        <taxon>Lysobacteraceae</taxon>
        <taxon>Marilutibacter</taxon>
    </lineage>
</organism>
<dbReference type="InterPro" id="IPR024079">
    <property type="entry name" value="MetalloPept_cat_dom_sf"/>
</dbReference>